<accession>A0A4Y2CBB8</accession>
<dbReference type="EMBL" id="BGPR01085858">
    <property type="protein sequence ID" value="GBM01156.1"/>
    <property type="molecule type" value="Genomic_DNA"/>
</dbReference>
<keyword evidence="2" id="KW-1185">Reference proteome</keyword>
<gene>
    <name evidence="1" type="ORF">AVEN_242274_1</name>
</gene>
<protein>
    <submittedName>
        <fullName evidence="1">Uncharacterized protein</fullName>
    </submittedName>
</protein>
<dbReference type="AlphaFoldDB" id="A0A4Y2CBB8"/>
<proteinExistence type="predicted"/>
<reference evidence="1 2" key="1">
    <citation type="journal article" date="2019" name="Sci. Rep.">
        <title>Orb-weaving spider Araneus ventricosus genome elucidates the spidroin gene catalogue.</title>
        <authorList>
            <person name="Kono N."/>
            <person name="Nakamura H."/>
            <person name="Ohtoshi R."/>
            <person name="Moran D.A.P."/>
            <person name="Shinohara A."/>
            <person name="Yoshida Y."/>
            <person name="Fujiwara M."/>
            <person name="Mori M."/>
            <person name="Tomita M."/>
            <person name="Arakawa K."/>
        </authorList>
    </citation>
    <scope>NUCLEOTIDE SEQUENCE [LARGE SCALE GENOMIC DNA]</scope>
</reference>
<comment type="caution">
    <text evidence="1">The sequence shown here is derived from an EMBL/GenBank/DDBJ whole genome shotgun (WGS) entry which is preliminary data.</text>
</comment>
<feature type="non-terminal residue" evidence="1">
    <location>
        <position position="72"/>
    </location>
</feature>
<evidence type="ECO:0000313" key="2">
    <source>
        <dbReference type="Proteomes" id="UP000499080"/>
    </source>
</evidence>
<dbReference type="Proteomes" id="UP000499080">
    <property type="component" value="Unassembled WGS sequence"/>
</dbReference>
<evidence type="ECO:0000313" key="1">
    <source>
        <dbReference type="EMBL" id="GBM01156.1"/>
    </source>
</evidence>
<sequence length="72" mass="8480">MERSQETEVDRPNSVSVHGAVELNVPQGTPTRNRCMRKRRHDYMFNWNSQQLTVLTENSGYRRQPVYILQSS</sequence>
<organism evidence="1 2">
    <name type="scientific">Araneus ventricosus</name>
    <name type="common">Orbweaver spider</name>
    <name type="synonym">Epeira ventricosa</name>
    <dbReference type="NCBI Taxonomy" id="182803"/>
    <lineage>
        <taxon>Eukaryota</taxon>
        <taxon>Metazoa</taxon>
        <taxon>Ecdysozoa</taxon>
        <taxon>Arthropoda</taxon>
        <taxon>Chelicerata</taxon>
        <taxon>Arachnida</taxon>
        <taxon>Araneae</taxon>
        <taxon>Araneomorphae</taxon>
        <taxon>Entelegynae</taxon>
        <taxon>Araneoidea</taxon>
        <taxon>Araneidae</taxon>
        <taxon>Araneus</taxon>
    </lineage>
</organism>
<name>A0A4Y2CBB8_ARAVE</name>